<sequence length="486" mass="55750">MKLTTRLRDFISDHAPMFRRRSSTIQITPFVDRIPQELLLYIFQTIVNANPRKANILIQVCSKWRNIALSSGSLWSRVILTYPIYPRQFTGVSARLARSGSYPLDILCDFRDPSWDWEEENHAFRWQEMEPVMRLLLVHVARWWRFELLTDTWSPIFTFLWYTRRVQDMPMLENLSLSRCNLYFAARGHIFQPIALRQPIPLFGGIFLSKLKSVSLVGVHIDWQPPSLRNLTELTLKFQASNVMPTLPQFDAIFQACQGLLRLTIFGWGPIFNPSTPIANGQLRLPLLQYFSFGFLDIPYSLQLLSLFDFPSLNELILEDISKAVSPGELQDATDFMLWFLSTTSPRNFRRSIYLPIHQLQSLEIHSICSDERVMASFFQESASLKRLGLFDVPTNFLALFLLQKDTVALCPQLQELYCQDMDPAIVLEVVSSRISVGGLLKKATADFLREPRPSTGSIVDQKLRKLGINILGKLGSESSDSGMSD</sequence>
<evidence type="ECO:0000259" key="1">
    <source>
        <dbReference type="Pfam" id="PF12937"/>
    </source>
</evidence>
<dbReference type="InterPro" id="IPR036047">
    <property type="entry name" value="F-box-like_dom_sf"/>
</dbReference>
<organism evidence="2 3">
    <name type="scientific">Pholiota conissans</name>
    <dbReference type="NCBI Taxonomy" id="109636"/>
    <lineage>
        <taxon>Eukaryota</taxon>
        <taxon>Fungi</taxon>
        <taxon>Dikarya</taxon>
        <taxon>Basidiomycota</taxon>
        <taxon>Agaricomycotina</taxon>
        <taxon>Agaricomycetes</taxon>
        <taxon>Agaricomycetidae</taxon>
        <taxon>Agaricales</taxon>
        <taxon>Agaricineae</taxon>
        <taxon>Strophariaceae</taxon>
        <taxon>Pholiota</taxon>
    </lineage>
</organism>
<dbReference type="SUPFAM" id="SSF52047">
    <property type="entry name" value="RNI-like"/>
    <property type="match status" value="1"/>
</dbReference>
<dbReference type="EMBL" id="MU155159">
    <property type="protein sequence ID" value="KAF9482966.1"/>
    <property type="molecule type" value="Genomic_DNA"/>
</dbReference>
<gene>
    <name evidence="2" type="ORF">BDN70DRAFT_828342</name>
</gene>
<dbReference type="AlphaFoldDB" id="A0A9P5Z8W1"/>
<reference evidence="2" key="1">
    <citation type="submission" date="2020-11" db="EMBL/GenBank/DDBJ databases">
        <authorList>
            <consortium name="DOE Joint Genome Institute"/>
            <person name="Ahrendt S."/>
            <person name="Riley R."/>
            <person name="Andreopoulos W."/>
            <person name="Labutti K."/>
            <person name="Pangilinan J."/>
            <person name="Ruiz-Duenas F.J."/>
            <person name="Barrasa J.M."/>
            <person name="Sanchez-Garcia M."/>
            <person name="Camarero S."/>
            <person name="Miyauchi S."/>
            <person name="Serrano A."/>
            <person name="Linde D."/>
            <person name="Babiker R."/>
            <person name="Drula E."/>
            <person name="Ayuso-Fernandez I."/>
            <person name="Pacheco R."/>
            <person name="Padilla G."/>
            <person name="Ferreira P."/>
            <person name="Barriuso J."/>
            <person name="Kellner H."/>
            <person name="Castanera R."/>
            <person name="Alfaro M."/>
            <person name="Ramirez L."/>
            <person name="Pisabarro A.G."/>
            <person name="Kuo A."/>
            <person name="Tritt A."/>
            <person name="Lipzen A."/>
            <person name="He G."/>
            <person name="Yan M."/>
            <person name="Ng V."/>
            <person name="Cullen D."/>
            <person name="Martin F."/>
            <person name="Rosso M.-N."/>
            <person name="Henrissat B."/>
            <person name="Hibbett D."/>
            <person name="Martinez A.T."/>
            <person name="Grigoriev I.V."/>
        </authorList>
    </citation>
    <scope>NUCLEOTIDE SEQUENCE</scope>
    <source>
        <strain evidence="2">CIRM-BRFM 674</strain>
    </source>
</reference>
<dbReference type="Gene3D" id="1.20.1280.50">
    <property type="match status" value="1"/>
</dbReference>
<evidence type="ECO:0000313" key="2">
    <source>
        <dbReference type="EMBL" id="KAF9482966.1"/>
    </source>
</evidence>
<comment type="caution">
    <text evidence="2">The sequence shown here is derived from an EMBL/GenBank/DDBJ whole genome shotgun (WGS) entry which is preliminary data.</text>
</comment>
<protein>
    <recommendedName>
        <fullName evidence="1">F-box domain-containing protein</fullName>
    </recommendedName>
</protein>
<dbReference type="OrthoDB" id="3252356at2759"/>
<dbReference type="SUPFAM" id="SSF81383">
    <property type="entry name" value="F-box domain"/>
    <property type="match status" value="1"/>
</dbReference>
<name>A0A9P5Z8W1_9AGAR</name>
<dbReference type="Proteomes" id="UP000807469">
    <property type="component" value="Unassembled WGS sequence"/>
</dbReference>
<proteinExistence type="predicted"/>
<feature type="domain" description="F-box" evidence="1">
    <location>
        <begin position="32"/>
        <end position="80"/>
    </location>
</feature>
<dbReference type="Pfam" id="PF12937">
    <property type="entry name" value="F-box-like"/>
    <property type="match status" value="1"/>
</dbReference>
<dbReference type="InterPro" id="IPR001810">
    <property type="entry name" value="F-box_dom"/>
</dbReference>
<keyword evidence="3" id="KW-1185">Reference proteome</keyword>
<accession>A0A9P5Z8W1</accession>
<dbReference type="Gene3D" id="3.80.10.10">
    <property type="entry name" value="Ribonuclease Inhibitor"/>
    <property type="match status" value="1"/>
</dbReference>
<evidence type="ECO:0000313" key="3">
    <source>
        <dbReference type="Proteomes" id="UP000807469"/>
    </source>
</evidence>
<dbReference type="InterPro" id="IPR032675">
    <property type="entry name" value="LRR_dom_sf"/>
</dbReference>